<dbReference type="GO" id="GO:0003676">
    <property type="term" value="F:nucleic acid binding"/>
    <property type="evidence" value="ECO:0007669"/>
    <property type="project" value="InterPro"/>
</dbReference>
<proteinExistence type="predicted"/>
<dbReference type="EMBL" id="CP016786">
    <property type="protein sequence ID" value="ASW41981.1"/>
    <property type="molecule type" value="Genomic_DNA"/>
</dbReference>
<feature type="domain" description="Card1 endonuclease" evidence="1">
    <location>
        <begin position="250"/>
        <end position="371"/>
    </location>
</feature>
<name>A0A343J8X3_9CLOT</name>
<keyword evidence="4" id="KW-1185">Reference proteome</keyword>
<dbReference type="InterPro" id="IPR015093">
    <property type="entry name" value="Card1_endonucl_dom"/>
</dbReference>
<reference evidence="3 4" key="1">
    <citation type="submission" date="2016-08" db="EMBL/GenBank/DDBJ databases">
        <title>Complete Genome Sequence Of The Indigo Reducing Clostridium isatidis DSM15098.</title>
        <authorList>
            <person name="Little G.T."/>
            <person name="Minton N.P."/>
        </authorList>
    </citation>
    <scope>NUCLEOTIDE SEQUENCE [LARGE SCALE GENOMIC DNA]</scope>
    <source>
        <strain evidence="3 4">DSM 15098</strain>
    </source>
</reference>
<dbReference type="Gene3D" id="3.40.1350.10">
    <property type="match status" value="1"/>
</dbReference>
<dbReference type="RefSeq" id="WP_119864114.1">
    <property type="nucleotide sequence ID" value="NZ_CP016786.1"/>
</dbReference>
<evidence type="ECO:0000259" key="2">
    <source>
        <dbReference type="Pfam" id="PF23400"/>
    </source>
</evidence>
<dbReference type="Proteomes" id="UP000264883">
    <property type="component" value="Chromosome"/>
</dbReference>
<dbReference type="Pfam" id="PF23400">
    <property type="entry name" value="CARF_Card1"/>
    <property type="match status" value="1"/>
</dbReference>
<dbReference type="InterPro" id="IPR056339">
    <property type="entry name" value="CARF_Card1"/>
</dbReference>
<dbReference type="AlphaFoldDB" id="A0A343J8X3"/>
<evidence type="ECO:0000313" key="4">
    <source>
        <dbReference type="Proteomes" id="UP000264883"/>
    </source>
</evidence>
<dbReference type="Gene3D" id="3.40.50.10770">
    <property type="entry name" value="Hypothetical protein VC1899 like domain (Restriction endonuclease-like)"/>
    <property type="match status" value="1"/>
</dbReference>
<dbReference type="InterPro" id="IPR011856">
    <property type="entry name" value="tRNA_endonuc-like_dom_sf"/>
</dbReference>
<dbReference type="KEGG" id="cia:BEN51_00185"/>
<gene>
    <name evidence="3" type="ORF">BEN51_00185</name>
</gene>
<evidence type="ECO:0000313" key="3">
    <source>
        <dbReference type="EMBL" id="ASW41981.1"/>
    </source>
</evidence>
<sequence>MEVDILINLLEEHNEGSILVSKKFKPREVIFLYEEKNKNILEAMKNYYKDNLPLIKFNAIKIKKGEVERLEEIIRINKNKKLLVNLTGGSRINSIILLNTCKNYKVKSIFINIKDKILYVIDEDIKIIREEYEDLELSSILKASGKEIVYDSSEFLNNKNLEYITKNIYKNLDIWHKYKQRLYDIKVFSHSEEDNKRIIIKTKLLDNDERKLLDKILLKLREMQEIAFKNISDSEIEVKFKNDYLKPFIFKTGTWLEFATRLIISEIEGIDEVKSGLVFLWDYSNSIIKNEVDVVAVKDSVVSCISCKDSEKYDEDALNELNVYALKIGGEDANKILVATKEPIKNTIKERVKEMNISLIIFDGNEEEFKKEIKKAIYKNNKS</sequence>
<dbReference type="Pfam" id="PF09002">
    <property type="entry name" value="Card1_endonuc"/>
    <property type="match status" value="1"/>
</dbReference>
<organism evidence="3 4">
    <name type="scientific">Clostridium isatidis</name>
    <dbReference type="NCBI Taxonomy" id="182773"/>
    <lineage>
        <taxon>Bacteria</taxon>
        <taxon>Bacillati</taxon>
        <taxon>Bacillota</taxon>
        <taxon>Clostridia</taxon>
        <taxon>Eubacteriales</taxon>
        <taxon>Clostridiaceae</taxon>
        <taxon>Clostridium</taxon>
    </lineage>
</organism>
<accession>A0A343J8X3</accession>
<dbReference type="SUPFAM" id="SSF52980">
    <property type="entry name" value="Restriction endonuclease-like"/>
    <property type="match status" value="1"/>
</dbReference>
<evidence type="ECO:0000259" key="1">
    <source>
        <dbReference type="Pfam" id="PF09002"/>
    </source>
</evidence>
<dbReference type="InterPro" id="IPR011335">
    <property type="entry name" value="Restrct_endonuc-II-like"/>
</dbReference>
<dbReference type="OrthoDB" id="1904635at2"/>
<protein>
    <recommendedName>
        <fullName evidence="5">DUF1887 domain-containing protein</fullName>
    </recommendedName>
</protein>
<evidence type="ECO:0008006" key="5">
    <source>
        <dbReference type="Google" id="ProtNLM"/>
    </source>
</evidence>
<feature type="domain" description="Card1 CARF" evidence="2">
    <location>
        <begin position="27"/>
        <end position="116"/>
    </location>
</feature>